<gene>
    <name evidence="3" type="ORF">GSOID_T00007727001</name>
</gene>
<keyword evidence="4" id="KW-1185">Reference proteome</keyword>
<feature type="compositionally biased region" description="Low complexity" evidence="2">
    <location>
        <begin position="247"/>
        <end position="258"/>
    </location>
</feature>
<dbReference type="InParanoid" id="E4XC73"/>
<reference evidence="3" key="1">
    <citation type="journal article" date="2010" name="Science">
        <title>Plasticity of animal genome architecture unmasked by rapid evolution of a pelagic tunicate.</title>
        <authorList>
            <person name="Denoeud F."/>
            <person name="Henriet S."/>
            <person name="Mungpakdee S."/>
            <person name="Aury J.M."/>
            <person name="Da Silva C."/>
            <person name="Brinkmann H."/>
            <person name="Mikhaleva J."/>
            <person name="Olsen L.C."/>
            <person name="Jubin C."/>
            <person name="Canestro C."/>
            <person name="Bouquet J.M."/>
            <person name="Danks G."/>
            <person name="Poulain J."/>
            <person name="Campsteijn C."/>
            <person name="Adamski M."/>
            <person name="Cross I."/>
            <person name="Yadetie F."/>
            <person name="Muffato M."/>
            <person name="Louis A."/>
            <person name="Butcher S."/>
            <person name="Tsagkogeorga G."/>
            <person name="Konrad A."/>
            <person name="Singh S."/>
            <person name="Jensen M.F."/>
            <person name="Cong E.H."/>
            <person name="Eikeseth-Otteraa H."/>
            <person name="Noel B."/>
            <person name="Anthouard V."/>
            <person name="Porcel B.M."/>
            <person name="Kachouri-Lafond R."/>
            <person name="Nishino A."/>
            <person name="Ugolini M."/>
            <person name="Chourrout P."/>
            <person name="Nishida H."/>
            <person name="Aasland R."/>
            <person name="Huzurbazar S."/>
            <person name="Westhof E."/>
            <person name="Delsuc F."/>
            <person name="Lehrach H."/>
            <person name="Reinhardt R."/>
            <person name="Weissenbach J."/>
            <person name="Roy S.W."/>
            <person name="Artiguenave F."/>
            <person name="Postlethwait J.H."/>
            <person name="Manak J.R."/>
            <person name="Thompson E.M."/>
            <person name="Jaillon O."/>
            <person name="Du Pasquier L."/>
            <person name="Boudinot P."/>
            <person name="Liberles D.A."/>
            <person name="Volff J.N."/>
            <person name="Philippe H."/>
            <person name="Lenhard B."/>
            <person name="Roest Crollius H."/>
            <person name="Wincker P."/>
            <person name="Chourrout D."/>
        </authorList>
    </citation>
    <scope>NUCLEOTIDE SEQUENCE [LARGE SCALE GENOMIC DNA]</scope>
</reference>
<dbReference type="EMBL" id="FN653035">
    <property type="protein sequence ID" value="CBY09198.1"/>
    <property type="molecule type" value="Genomic_DNA"/>
</dbReference>
<feature type="compositionally biased region" description="Basic residues" evidence="2">
    <location>
        <begin position="134"/>
        <end position="145"/>
    </location>
</feature>
<protein>
    <submittedName>
        <fullName evidence="3">Uncharacterized protein</fullName>
    </submittedName>
</protein>
<dbReference type="PROSITE" id="PS50297">
    <property type="entry name" value="ANK_REP_REGION"/>
    <property type="match status" value="1"/>
</dbReference>
<evidence type="ECO:0000313" key="4">
    <source>
        <dbReference type="Proteomes" id="UP000001307"/>
    </source>
</evidence>
<feature type="compositionally biased region" description="Polar residues" evidence="2">
    <location>
        <begin position="7"/>
        <end position="18"/>
    </location>
</feature>
<sequence length="777" mass="87572">MQDKADSMSQSSEISTNIDEMKTEEKEDECQNQTEEVETDRDAIEDMKREKEDKVIIPQDIKHDADRCQKPSDNLHFLLNLCDSYVCDDITLGEEQATPENELQIPQETPVVEVQAPEVAPNMSASQKAPEVQKKKRGRPKGSTKKKMEERKKESEAKGVKRSQKKKPEPKKKTRGRPPKAKPPGKTGKNKPKPFPMPLLELDSSSSSSGSETESSEPESTDSSEDEGQRTSKIKMPGESLDKIKKPSSAAKSKSSPKLETESPVNVESPQKEQPRKSSLTKEPPSLNKMLRKPSLTKSTLPNRQEPSKKSTPGLPVINDRIKFMKMFEQLQHEKLEPTGYIPGRLVQELEDAVNKGTINDFGRKLVGMKSLNPDAGKFTISEEVNGKLGDSALCKAASVRVDKGGPSLITSLVHIAGADTHQTNSSGNTALHIAAEAGIPGNVATLLSYKSPINVRNNKKETALLLAVRRATKFEKLYHKNMNSSVLAIEFKMQWSDAFRCVEMLLSAGGNIDKMTLQAAETSSAADLLYLYHYTVIENVYKFVKSTLGKANLTVHDRLLYSATIVPRDQNIFEFTLDPVEFLRPGMFLTLFAVHGRHEGFSSDFEKLQDLRLSGNPCLLSEAKWLSHSPDLYPKKPSILSLEGFPSWSLMVRVHLCYLFVKINKGPFEPGKDLEKYEERVENQHFVTFLNYTPFRENRYTLSIVPAHWTEELLFICVYPSEIQISNATFQKGAPEILRQKERAFRNWEIAREKARQAKLQWEVRNYFLEPQSLQF</sequence>
<dbReference type="Pfam" id="PF12796">
    <property type="entry name" value="Ank_2"/>
    <property type="match status" value="1"/>
</dbReference>
<feature type="repeat" description="ANK" evidence="1">
    <location>
        <begin position="427"/>
        <end position="459"/>
    </location>
</feature>
<evidence type="ECO:0000256" key="1">
    <source>
        <dbReference type="PROSITE-ProRule" id="PRU00023"/>
    </source>
</evidence>
<dbReference type="OrthoDB" id="71307at2759"/>
<feature type="region of interest" description="Disordered" evidence="2">
    <location>
        <begin position="98"/>
        <end position="316"/>
    </location>
</feature>
<dbReference type="Gene3D" id="1.25.40.20">
    <property type="entry name" value="Ankyrin repeat-containing domain"/>
    <property type="match status" value="1"/>
</dbReference>
<dbReference type="PROSITE" id="PS50088">
    <property type="entry name" value="ANK_REPEAT"/>
    <property type="match status" value="1"/>
</dbReference>
<proteinExistence type="predicted"/>
<dbReference type="AlphaFoldDB" id="E4XC73"/>
<feature type="compositionally biased region" description="Polar residues" evidence="2">
    <location>
        <begin position="296"/>
        <end position="305"/>
    </location>
</feature>
<organism evidence="3">
    <name type="scientific">Oikopleura dioica</name>
    <name type="common">Tunicate</name>
    <dbReference type="NCBI Taxonomy" id="34765"/>
    <lineage>
        <taxon>Eukaryota</taxon>
        <taxon>Metazoa</taxon>
        <taxon>Chordata</taxon>
        <taxon>Tunicata</taxon>
        <taxon>Appendicularia</taxon>
        <taxon>Copelata</taxon>
        <taxon>Oikopleuridae</taxon>
        <taxon>Oikopleura</taxon>
    </lineage>
</organism>
<feature type="compositionally biased region" description="Acidic residues" evidence="2">
    <location>
        <begin position="214"/>
        <end position="226"/>
    </location>
</feature>
<dbReference type="Proteomes" id="UP000001307">
    <property type="component" value="Unassembled WGS sequence"/>
</dbReference>
<dbReference type="InterPro" id="IPR036770">
    <property type="entry name" value="Ankyrin_rpt-contain_sf"/>
</dbReference>
<feature type="compositionally biased region" description="Basic residues" evidence="2">
    <location>
        <begin position="160"/>
        <end position="180"/>
    </location>
</feature>
<feature type="compositionally biased region" description="Basic and acidic residues" evidence="2">
    <location>
        <begin position="40"/>
        <end position="52"/>
    </location>
</feature>
<keyword evidence="1" id="KW-0040">ANK repeat</keyword>
<dbReference type="SUPFAM" id="SSF48403">
    <property type="entry name" value="Ankyrin repeat"/>
    <property type="match status" value="1"/>
</dbReference>
<accession>E4XC73</accession>
<dbReference type="InterPro" id="IPR002110">
    <property type="entry name" value="Ankyrin_rpt"/>
</dbReference>
<feature type="compositionally biased region" description="Low complexity" evidence="2">
    <location>
        <begin position="106"/>
        <end position="121"/>
    </location>
</feature>
<feature type="compositionally biased region" description="Low complexity" evidence="2">
    <location>
        <begin position="198"/>
        <end position="213"/>
    </location>
</feature>
<evidence type="ECO:0000256" key="2">
    <source>
        <dbReference type="SAM" id="MobiDB-lite"/>
    </source>
</evidence>
<feature type="compositionally biased region" description="Basic and acidic residues" evidence="2">
    <location>
        <begin position="146"/>
        <end position="159"/>
    </location>
</feature>
<name>E4XC73_OIKDI</name>
<feature type="compositionally biased region" description="Acidic residues" evidence="2">
    <location>
        <begin position="26"/>
        <end position="39"/>
    </location>
</feature>
<evidence type="ECO:0000313" key="3">
    <source>
        <dbReference type="EMBL" id="CBY09198.1"/>
    </source>
</evidence>
<feature type="region of interest" description="Disordered" evidence="2">
    <location>
        <begin position="1"/>
        <end position="52"/>
    </location>
</feature>